<feature type="transmembrane region" description="Helical" evidence="1">
    <location>
        <begin position="48"/>
        <end position="81"/>
    </location>
</feature>
<evidence type="ECO:0000313" key="3">
    <source>
        <dbReference type="Proteomes" id="UP000078387"/>
    </source>
</evidence>
<protein>
    <submittedName>
        <fullName evidence="2">Single tm domain protein</fullName>
    </submittedName>
</protein>
<organism evidence="2 3">
    <name type="scientific">Entamoeba histolytica</name>
    <dbReference type="NCBI Taxonomy" id="5759"/>
    <lineage>
        <taxon>Eukaryota</taxon>
        <taxon>Amoebozoa</taxon>
        <taxon>Evosea</taxon>
        <taxon>Archamoebae</taxon>
        <taxon>Mastigamoebida</taxon>
        <taxon>Entamoebidae</taxon>
        <taxon>Entamoeba</taxon>
    </lineage>
</organism>
<gene>
    <name evidence="2" type="ORF">CL6EHI_c00020</name>
</gene>
<evidence type="ECO:0000313" key="2">
    <source>
        <dbReference type="EMBL" id="GAT92030.1"/>
    </source>
</evidence>
<dbReference type="AlphaFoldDB" id="A0A175JEC1"/>
<accession>A0A175JEC1</accession>
<sequence>MNEEKPKKVVIVNGVIYDQNEIEQTQSQNILLEETNKIYCGNFTVNIYVLYILIMILSILFFGWAGISVGLVICLICGIYFS</sequence>
<keyword evidence="1" id="KW-0812">Transmembrane</keyword>
<dbReference type="EMBL" id="BDEQ01000001">
    <property type="protein sequence ID" value="GAT92030.1"/>
    <property type="molecule type" value="Genomic_DNA"/>
</dbReference>
<dbReference type="Proteomes" id="UP000078387">
    <property type="component" value="Unassembled WGS sequence"/>
</dbReference>
<comment type="caution">
    <text evidence="2">The sequence shown here is derived from an EMBL/GenBank/DDBJ whole genome shotgun (WGS) entry which is preliminary data.</text>
</comment>
<reference evidence="2 3" key="1">
    <citation type="submission" date="2016-05" db="EMBL/GenBank/DDBJ databases">
        <title>First whole genome sequencing of Entamoeba histolytica HM1:IMSS-clone-6.</title>
        <authorList>
            <person name="Mukherjee Avik.K."/>
            <person name="Izumyama S."/>
            <person name="Nakada-Tsukui K."/>
            <person name="Nozaki T."/>
        </authorList>
    </citation>
    <scope>NUCLEOTIDE SEQUENCE [LARGE SCALE GENOMIC DNA]</scope>
    <source>
        <strain evidence="2 3">HM1:IMSS clone 6</strain>
    </source>
</reference>
<keyword evidence="1" id="KW-0472">Membrane</keyword>
<name>A0A175JEC1_ENTHI</name>
<evidence type="ECO:0000256" key="1">
    <source>
        <dbReference type="SAM" id="Phobius"/>
    </source>
</evidence>
<dbReference type="VEuPathDB" id="AmoebaDB:KM1_192040"/>
<proteinExistence type="predicted"/>
<keyword evidence="1" id="KW-1133">Transmembrane helix</keyword>